<dbReference type="AlphaFoldDB" id="A0A6A5FYL9"/>
<evidence type="ECO:0000256" key="9">
    <source>
        <dbReference type="ARBA" id="ARBA00023136"/>
    </source>
</evidence>
<feature type="region of interest" description="Disordered" evidence="14">
    <location>
        <begin position="67"/>
        <end position="95"/>
    </location>
</feature>
<evidence type="ECO:0000256" key="13">
    <source>
        <dbReference type="RuleBase" id="RU000679"/>
    </source>
</evidence>
<dbReference type="Pfam" id="PF00858">
    <property type="entry name" value="ASC"/>
    <property type="match status" value="1"/>
</dbReference>
<keyword evidence="6 15" id="KW-1133">Transmembrane helix</keyword>
<dbReference type="PANTHER" id="PTHR11690:SF244">
    <property type="entry name" value="DEGENERIN LIKE"/>
    <property type="match status" value="1"/>
</dbReference>
<comment type="subcellular location">
    <subcellularLocation>
        <location evidence="1">Membrane</location>
        <topology evidence="1">Multi-pass membrane protein</topology>
    </subcellularLocation>
</comment>
<feature type="compositionally biased region" description="Basic and acidic residues" evidence="14">
    <location>
        <begin position="564"/>
        <end position="573"/>
    </location>
</feature>
<evidence type="ECO:0000256" key="7">
    <source>
        <dbReference type="ARBA" id="ARBA00023053"/>
    </source>
</evidence>
<dbReference type="EMBL" id="WUAV01000006">
    <property type="protein sequence ID" value="KAF1747667.1"/>
    <property type="molecule type" value="Genomic_DNA"/>
</dbReference>
<gene>
    <name evidence="16" type="ORF">GCK72_024133</name>
</gene>
<keyword evidence="12 13" id="KW-0407">Ion channel</keyword>
<evidence type="ECO:0000256" key="5">
    <source>
        <dbReference type="ARBA" id="ARBA00022692"/>
    </source>
</evidence>
<comment type="similarity">
    <text evidence="2 13">Belongs to the amiloride-sensitive sodium channel (TC 1.A.6) family.</text>
</comment>
<keyword evidence="5 13" id="KW-0812">Transmembrane</keyword>
<evidence type="ECO:0000256" key="15">
    <source>
        <dbReference type="SAM" id="Phobius"/>
    </source>
</evidence>
<dbReference type="KEGG" id="crq:GCK72_024133"/>
<dbReference type="InterPro" id="IPR001873">
    <property type="entry name" value="ENaC"/>
</dbReference>
<evidence type="ECO:0000256" key="4">
    <source>
        <dbReference type="ARBA" id="ARBA00022461"/>
    </source>
</evidence>
<evidence type="ECO:0000256" key="14">
    <source>
        <dbReference type="SAM" id="MobiDB-lite"/>
    </source>
</evidence>
<keyword evidence="10" id="KW-0325">Glycoprotein</keyword>
<sequence length="619" mass="70504">MLEKQARSTIRRTRFNEASCVMYMNGNRPETTVVRSHSLTHSQSVSESESAIRKLKKENHCLKKTLSRRWSGRSRASTRSQEPTDVTSLSDDSDDNDDSLYLLRETSTLHGLRDVMLSSSKNLRLVWVLIVIIALAMTLQGCYQIINEFSMRRIVVSYFIQEADSIFVPDVVVCPYNRFNRSYFEANNVSFELAQFLELSFPSIELPFENLLRKTEEILKKIDTLDFQLEALLSQKNMTYAKFLRKASLNCEAFFQDASRCANITEMMTSAGKCFRLAGVKQASQKTVFENVTLEKLVFQEASGFGNGDRYIIDLPEEYYNPGINQMINSGVIIKLAERGQGIDNDLTFLPAGVHAIMPLLGTQFEFMNDPPRYECEEDPHKNYSRVHCYEDCLTSDAQHFCQCSPAAAHNPGHPDKICTATLLYHCFFPNLFTDDGKIPKAKVDACKKKCKAPCHAWNYNKQVSYSSIPSESSKALISKDEWNKMKRRIILDIYYSQLDYTIIKHVIAMPLSSLVAQIGGQFSLWAGGSLISLCQIIIYLARYVFHSVCGCTFSSKKKKRPRETRDDHEARHRRDGKRRPRDSSHNRSSPKPHNGNGTSKIVNMEMVTTQTTEESSPI</sequence>
<dbReference type="Proteomes" id="UP000483820">
    <property type="component" value="Chromosome X"/>
</dbReference>
<evidence type="ECO:0000256" key="12">
    <source>
        <dbReference type="ARBA" id="ARBA00023303"/>
    </source>
</evidence>
<evidence type="ECO:0000256" key="1">
    <source>
        <dbReference type="ARBA" id="ARBA00004141"/>
    </source>
</evidence>
<dbReference type="GO" id="GO:0005886">
    <property type="term" value="C:plasma membrane"/>
    <property type="evidence" value="ECO:0007669"/>
    <property type="project" value="TreeGrafter"/>
</dbReference>
<keyword evidence="8 13" id="KW-0406">Ion transport</keyword>
<evidence type="ECO:0000256" key="6">
    <source>
        <dbReference type="ARBA" id="ARBA00022989"/>
    </source>
</evidence>
<evidence type="ECO:0000256" key="3">
    <source>
        <dbReference type="ARBA" id="ARBA00022448"/>
    </source>
</evidence>
<evidence type="ECO:0000256" key="10">
    <source>
        <dbReference type="ARBA" id="ARBA00023180"/>
    </source>
</evidence>
<feature type="region of interest" description="Disordered" evidence="14">
    <location>
        <begin position="557"/>
        <end position="619"/>
    </location>
</feature>
<keyword evidence="9 15" id="KW-0472">Membrane</keyword>
<evidence type="ECO:0000313" key="16">
    <source>
        <dbReference type="EMBL" id="KAF1747667.1"/>
    </source>
</evidence>
<evidence type="ECO:0000256" key="11">
    <source>
        <dbReference type="ARBA" id="ARBA00023201"/>
    </source>
</evidence>
<name>A0A6A5FYL9_CAERE</name>
<evidence type="ECO:0000313" key="17">
    <source>
        <dbReference type="Proteomes" id="UP000483820"/>
    </source>
</evidence>
<keyword evidence="11 13" id="KW-0739">Sodium transport</keyword>
<keyword evidence="7" id="KW-0915">Sodium</keyword>
<comment type="caution">
    <text evidence="16">The sequence shown here is derived from an EMBL/GenBank/DDBJ whole genome shotgun (WGS) entry which is preliminary data.</text>
</comment>
<keyword evidence="3 13" id="KW-0813">Transport</keyword>
<feature type="compositionally biased region" description="Polar residues" evidence="14">
    <location>
        <begin position="587"/>
        <end position="619"/>
    </location>
</feature>
<dbReference type="GeneID" id="9824385"/>
<evidence type="ECO:0000256" key="8">
    <source>
        <dbReference type="ARBA" id="ARBA00023065"/>
    </source>
</evidence>
<proteinExistence type="inferred from homology"/>
<evidence type="ECO:0000256" key="2">
    <source>
        <dbReference type="ARBA" id="ARBA00007193"/>
    </source>
</evidence>
<reference evidence="16 17" key="1">
    <citation type="submission" date="2019-12" db="EMBL/GenBank/DDBJ databases">
        <title>Chromosome-level assembly of the Caenorhabditis remanei genome.</title>
        <authorList>
            <person name="Teterina A.A."/>
            <person name="Willis J.H."/>
            <person name="Phillips P.C."/>
        </authorList>
    </citation>
    <scope>NUCLEOTIDE SEQUENCE [LARGE SCALE GENOMIC DNA]</scope>
    <source>
        <strain evidence="16 17">PX506</strain>
        <tissue evidence="16">Whole organism</tissue>
    </source>
</reference>
<dbReference type="Gene3D" id="1.10.287.770">
    <property type="entry name" value="YojJ-like"/>
    <property type="match status" value="1"/>
</dbReference>
<protein>
    <submittedName>
        <fullName evidence="16">Uncharacterized protein</fullName>
    </submittedName>
</protein>
<keyword evidence="4 13" id="KW-0894">Sodium channel</keyword>
<organism evidence="16 17">
    <name type="scientific">Caenorhabditis remanei</name>
    <name type="common">Caenorhabditis vulgaris</name>
    <dbReference type="NCBI Taxonomy" id="31234"/>
    <lineage>
        <taxon>Eukaryota</taxon>
        <taxon>Metazoa</taxon>
        <taxon>Ecdysozoa</taxon>
        <taxon>Nematoda</taxon>
        <taxon>Chromadorea</taxon>
        <taxon>Rhabditida</taxon>
        <taxon>Rhabditina</taxon>
        <taxon>Rhabditomorpha</taxon>
        <taxon>Rhabditoidea</taxon>
        <taxon>Rhabditidae</taxon>
        <taxon>Peloderinae</taxon>
        <taxon>Caenorhabditis</taxon>
    </lineage>
</organism>
<feature type="transmembrane region" description="Helical" evidence="15">
    <location>
        <begin position="125"/>
        <end position="146"/>
    </location>
</feature>
<dbReference type="PRINTS" id="PR01078">
    <property type="entry name" value="AMINACHANNEL"/>
</dbReference>
<accession>A0A6A5FYL9</accession>
<feature type="compositionally biased region" description="Polar residues" evidence="14">
    <location>
        <begin position="74"/>
        <end position="87"/>
    </location>
</feature>
<dbReference type="PANTHER" id="PTHR11690">
    <property type="entry name" value="AMILORIDE-SENSITIVE SODIUM CHANNEL-RELATED"/>
    <property type="match status" value="1"/>
</dbReference>
<dbReference type="GO" id="GO:0015280">
    <property type="term" value="F:ligand-gated sodium channel activity"/>
    <property type="evidence" value="ECO:0007669"/>
    <property type="project" value="TreeGrafter"/>
</dbReference>
<dbReference type="CTD" id="9824385"/>
<dbReference type="RefSeq" id="XP_053579305.1">
    <property type="nucleotide sequence ID" value="XM_053735739.1"/>
</dbReference>